<keyword evidence="4" id="KW-1185">Reference proteome</keyword>
<dbReference type="RefSeq" id="WP_282540079.1">
    <property type="nucleotide sequence ID" value="NZ_JASCIS010000083.1"/>
</dbReference>
<dbReference type="Pfam" id="PF11867">
    <property type="entry name" value="T1RH-like_C"/>
    <property type="match status" value="1"/>
</dbReference>
<proteinExistence type="predicted"/>
<evidence type="ECO:0000313" key="4">
    <source>
        <dbReference type="Proteomes" id="UP001237105"/>
    </source>
</evidence>
<reference evidence="3 4" key="1">
    <citation type="submission" date="2023-05" db="EMBL/GenBank/DDBJ databases">
        <title>Draft genome sequence of Streptomyces sp. B-S-A12 isolated from a cave soil in Thailand.</title>
        <authorList>
            <person name="Chamroensaksri N."/>
            <person name="Muangham S."/>
        </authorList>
    </citation>
    <scope>NUCLEOTIDE SEQUENCE [LARGE SCALE GENOMIC DNA]</scope>
    <source>
        <strain evidence="3 4">B-S-A12</strain>
    </source>
</reference>
<feature type="compositionally biased region" description="Polar residues" evidence="1">
    <location>
        <begin position="240"/>
        <end position="256"/>
    </location>
</feature>
<comment type="caution">
    <text evidence="3">The sequence shown here is derived from an EMBL/GenBank/DDBJ whole genome shotgun (WGS) entry which is preliminary data.</text>
</comment>
<dbReference type="EMBL" id="JASCIS010000083">
    <property type="protein sequence ID" value="MDI3424256.1"/>
    <property type="molecule type" value="Genomic_DNA"/>
</dbReference>
<protein>
    <submittedName>
        <fullName evidence="3">DUF3387 domain-containing protein</fullName>
    </submittedName>
</protein>
<accession>A0ABT6T8Q7</accession>
<organism evidence="3 4">
    <name type="scientific">Streptomyces luteolus</name>
    <dbReference type="NCBI Taxonomy" id="3043615"/>
    <lineage>
        <taxon>Bacteria</taxon>
        <taxon>Bacillati</taxon>
        <taxon>Actinomycetota</taxon>
        <taxon>Actinomycetes</taxon>
        <taxon>Kitasatosporales</taxon>
        <taxon>Streptomycetaceae</taxon>
        <taxon>Streptomyces</taxon>
    </lineage>
</organism>
<feature type="region of interest" description="Disordered" evidence="1">
    <location>
        <begin position="236"/>
        <end position="256"/>
    </location>
</feature>
<dbReference type="Proteomes" id="UP001237105">
    <property type="component" value="Unassembled WGS sequence"/>
</dbReference>
<evidence type="ECO:0000256" key="1">
    <source>
        <dbReference type="SAM" id="MobiDB-lite"/>
    </source>
</evidence>
<name>A0ABT6T8Q7_9ACTN</name>
<sequence length="256" mass="27903">MVDPTSQVTGKGGGFVTDLTELVAEFRTTFARIEDLFVDVDGVDLTVHGYESVRAINAFLDGIPDAAEQFSKDYRLLARLFNLVSTDKRVAKYRDGFALFGSVYTTLFKKSSDEERKERLAELGPMVLEIINAHVHSFSVVAAREEALVLDAQGITILKELLALVRPKAGKDDEGKKPPSAKEILDNIKAALDRGVEPGSAKYTASLSVLSSSGTGSSRTLRTLWTSCPKRFVSPAPSWTPRSTLARPSSSWTTTT</sequence>
<evidence type="ECO:0000313" key="3">
    <source>
        <dbReference type="EMBL" id="MDI3424256.1"/>
    </source>
</evidence>
<evidence type="ECO:0000259" key="2">
    <source>
        <dbReference type="Pfam" id="PF11867"/>
    </source>
</evidence>
<feature type="domain" description="Type I restriction enzyme HindI endonuclease subunit-like C-terminal" evidence="2">
    <location>
        <begin position="16"/>
        <end position="158"/>
    </location>
</feature>
<dbReference type="InterPro" id="IPR021810">
    <property type="entry name" value="T1RH-like_C"/>
</dbReference>
<gene>
    <name evidence="3" type="ORF">QIT00_38025</name>
</gene>